<feature type="compositionally biased region" description="Basic and acidic residues" evidence="1">
    <location>
        <begin position="13"/>
        <end position="22"/>
    </location>
</feature>
<evidence type="ECO:0000313" key="3">
    <source>
        <dbReference type="Proteomes" id="UP001194468"/>
    </source>
</evidence>
<feature type="compositionally biased region" description="Polar residues" evidence="1">
    <location>
        <begin position="296"/>
        <end position="311"/>
    </location>
</feature>
<gene>
    <name evidence="2" type="ORF">L210DRAFT_3514069</name>
</gene>
<sequence length="358" mass="40203">MAKKISELTLAQAEHRRAVDRARQRRYRTNLDAKGRKAYRSRQVGYQKRYIKRRIGTMDDRDESGSSHHDDPTSDVEEKEEQGEQEDDQPAAGPSRILRQQVFIEILRPRGHPKRRIVESPDEEEEQPVPKSRRKCTRRILLSDDNESDDVLSEYNIVNPDNEVWDTHAEDGQIYLDQEIDQDIDRCDLDVNQDADPSHDLRTCSQDEDEDEEVDQLDEDDQPYQDTVDAAKGDNNYGDESHQQCFVGNMMIPHIAIFGQGDDGGRDYCETIIDKGKGRVKELQSRKPLESVPGPSHSQNSDIGLQAQGESAGSRPRPQLVPVASPTAAFTSAVCSPGDSPAPASIENDLVTGVLGVQ</sequence>
<feature type="compositionally biased region" description="Basic and acidic residues" evidence="1">
    <location>
        <begin position="279"/>
        <end position="289"/>
    </location>
</feature>
<protein>
    <submittedName>
        <fullName evidence="2">Uncharacterized protein</fullName>
    </submittedName>
</protein>
<proteinExistence type="predicted"/>
<reference evidence="2" key="1">
    <citation type="submission" date="2019-10" db="EMBL/GenBank/DDBJ databases">
        <authorList>
            <consortium name="DOE Joint Genome Institute"/>
            <person name="Kuo A."/>
            <person name="Miyauchi S."/>
            <person name="Kiss E."/>
            <person name="Drula E."/>
            <person name="Kohler A."/>
            <person name="Sanchez-Garcia M."/>
            <person name="Andreopoulos B."/>
            <person name="Barry K.W."/>
            <person name="Bonito G."/>
            <person name="Buee M."/>
            <person name="Carver A."/>
            <person name="Chen C."/>
            <person name="Cichocki N."/>
            <person name="Clum A."/>
            <person name="Culley D."/>
            <person name="Crous P.W."/>
            <person name="Fauchery L."/>
            <person name="Girlanda M."/>
            <person name="Hayes R."/>
            <person name="Keri Z."/>
            <person name="LaButti K."/>
            <person name="Lipzen A."/>
            <person name="Lombard V."/>
            <person name="Magnuson J."/>
            <person name="Maillard F."/>
            <person name="Morin E."/>
            <person name="Murat C."/>
            <person name="Nolan M."/>
            <person name="Ohm R."/>
            <person name="Pangilinan J."/>
            <person name="Pereira M."/>
            <person name="Perotto S."/>
            <person name="Peter M."/>
            <person name="Riley R."/>
            <person name="Sitrit Y."/>
            <person name="Stielow B."/>
            <person name="Szollosi G."/>
            <person name="Zifcakova L."/>
            <person name="Stursova M."/>
            <person name="Spatafora J.W."/>
            <person name="Tedersoo L."/>
            <person name="Vaario L.-M."/>
            <person name="Yamada A."/>
            <person name="Yan M."/>
            <person name="Wang P."/>
            <person name="Xu J."/>
            <person name="Bruns T."/>
            <person name="Baldrian P."/>
            <person name="Vilgalys R."/>
            <person name="Henrissat B."/>
            <person name="Grigoriev I.V."/>
            <person name="Hibbett D."/>
            <person name="Nagy L.G."/>
            <person name="Martin F.M."/>
        </authorList>
    </citation>
    <scope>NUCLEOTIDE SEQUENCE</scope>
    <source>
        <strain evidence="2">BED1</strain>
    </source>
</reference>
<feature type="region of interest" description="Disordered" evidence="1">
    <location>
        <begin position="279"/>
        <end position="321"/>
    </location>
</feature>
<feature type="compositionally biased region" description="Acidic residues" evidence="1">
    <location>
        <begin position="206"/>
        <end position="223"/>
    </location>
</feature>
<feature type="compositionally biased region" description="Acidic residues" evidence="1">
    <location>
        <begin position="73"/>
        <end position="89"/>
    </location>
</feature>
<accession>A0AAD4B8V4</accession>
<organism evidence="2 3">
    <name type="scientific">Boletus edulis BED1</name>
    <dbReference type="NCBI Taxonomy" id="1328754"/>
    <lineage>
        <taxon>Eukaryota</taxon>
        <taxon>Fungi</taxon>
        <taxon>Dikarya</taxon>
        <taxon>Basidiomycota</taxon>
        <taxon>Agaricomycotina</taxon>
        <taxon>Agaricomycetes</taxon>
        <taxon>Agaricomycetidae</taxon>
        <taxon>Boletales</taxon>
        <taxon>Boletineae</taxon>
        <taxon>Boletaceae</taxon>
        <taxon>Boletoideae</taxon>
        <taxon>Boletus</taxon>
    </lineage>
</organism>
<name>A0AAD4B8V4_BOLED</name>
<dbReference type="EMBL" id="WHUW01000585">
    <property type="protein sequence ID" value="KAF8414348.1"/>
    <property type="molecule type" value="Genomic_DNA"/>
</dbReference>
<dbReference type="Proteomes" id="UP001194468">
    <property type="component" value="Unassembled WGS sequence"/>
</dbReference>
<feature type="non-terminal residue" evidence="2">
    <location>
        <position position="1"/>
    </location>
</feature>
<feature type="region of interest" description="Disordered" evidence="1">
    <location>
        <begin position="192"/>
        <end position="239"/>
    </location>
</feature>
<dbReference type="AlphaFoldDB" id="A0AAD4B8V4"/>
<reference evidence="2" key="2">
    <citation type="journal article" date="2020" name="Nat. Commun.">
        <title>Large-scale genome sequencing of mycorrhizal fungi provides insights into the early evolution of symbiotic traits.</title>
        <authorList>
            <person name="Miyauchi S."/>
            <person name="Kiss E."/>
            <person name="Kuo A."/>
            <person name="Drula E."/>
            <person name="Kohler A."/>
            <person name="Sanchez-Garcia M."/>
            <person name="Morin E."/>
            <person name="Andreopoulos B."/>
            <person name="Barry K.W."/>
            <person name="Bonito G."/>
            <person name="Buee M."/>
            <person name="Carver A."/>
            <person name="Chen C."/>
            <person name="Cichocki N."/>
            <person name="Clum A."/>
            <person name="Culley D."/>
            <person name="Crous P.W."/>
            <person name="Fauchery L."/>
            <person name="Girlanda M."/>
            <person name="Hayes R.D."/>
            <person name="Keri Z."/>
            <person name="LaButti K."/>
            <person name="Lipzen A."/>
            <person name="Lombard V."/>
            <person name="Magnuson J."/>
            <person name="Maillard F."/>
            <person name="Murat C."/>
            <person name="Nolan M."/>
            <person name="Ohm R.A."/>
            <person name="Pangilinan J."/>
            <person name="Pereira M.F."/>
            <person name="Perotto S."/>
            <person name="Peter M."/>
            <person name="Pfister S."/>
            <person name="Riley R."/>
            <person name="Sitrit Y."/>
            <person name="Stielow J.B."/>
            <person name="Szollosi G."/>
            <person name="Zifcakova L."/>
            <person name="Stursova M."/>
            <person name="Spatafora J.W."/>
            <person name="Tedersoo L."/>
            <person name="Vaario L.M."/>
            <person name="Yamada A."/>
            <person name="Yan M."/>
            <person name="Wang P."/>
            <person name="Xu J."/>
            <person name="Bruns T."/>
            <person name="Baldrian P."/>
            <person name="Vilgalys R."/>
            <person name="Dunand C."/>
            <person name="Henrissat B."/>
            <person name="Grigoriev I.V."/>
            <person name="Hibbett D."/>
            <person name="Nagy L.G."/>
            <person name="Martin F.M."/>
        </authorList>
    </citation>
    <scope>NUCLEOTIDE SEQUENCE</scope>
    <source>
        <strain evidence="2">BED1</strain>
    </source>
</reference>
<feature type="region of interest" description="Disordered" evidence="1">
    <location>
        <begin position="1"/>
        <end position="135"/>
    </location>
</feature>
<feature type="compositionally biased region" description="Basic and acidic residues" evidence="1">
    <location>
        <begin position="56"/>
        <end position="72"/>
    </location>
</feature>
<comment type="caution">
    <text evidence="2">The sequence shown here is derived from an EMBL/GenBank/DDBJ whole genome shotgun (WGS) entry which is preliminary data.</text>
</comment>
<evidence type="ECO:0000313" key="2">
    <source>
        <dbReference type="EMBL" id="KAF8414348.1"/>
    </source>
</evidence>
<evidence type="ECO:0000256" key="1">
    <source>
        <dbReference type="SAM" id="MobiDB-lite"/>
    </source>
</evidence>
<keyword evidence="3" id="KW-1185">Reference proteome</keyword>